<dbReference type="PANTHER" id="PTHR23150">
    <property type="entry name" value="SULFATASE MODIFYING FACTOR 1, 2"/>
    <property type="match status" value="1"/>
</dbReference>
<dbReference type="SUPFAM" id="SSF56436">
    <property type="entry name" value="C-type lectin-like"/>
    <property type="match status" value="1"/>
</dbReference>
<name>A0ABT9BQR3_9MICO</name>
<dbReference type="InterPro" id="IPR051043">
    <property type="entry name" value="Sulfatase_Mod_Factor_Kinase"/>
</dbReference>
<dbReference type="EMBL" id="JAUQUB010000004">
    <property type="protein sequence ID" value="MDO7883325.1"/>
    <property type="molecule type" value="Genomic_DNA"/>
</dbReference>
<reference evidence="2 3" key="1">
    <citation type="submission" date="2023-07" db="EMBL/GenBank/DDBJ databases">
        <title>Protaetiibacter sp. nov WY-16 isolated from soil.</title>
        <authorList>
            <person name="Liu B."/>
            <person name="Wan Y."/>
        </authorList>
    </citation>
    <scope>NUCLEOTIDE SEQUENCE [LARGE SCALE GENOMIC DNA]</scope>
    <source>
        <strain evidence="2 3">WY-16</strain>
    </source>
</reference>
<dbReference type="Pfam" id="PF03781">
    <property type="entry name" value="FGE-sulfatase"/>
    <property type="match status" value="1"/>
</dbReference>
<dbReference type="Gene3D" id="3.90.1580.10">
    <property type="entry name" value="paralog of FGE (formylglycine-generating enzyme)"/>
    <property type="match status" value="1"/>
</dbReference>
<keyword evidence="3" id="KW-1185">Reference proteome</keyword>
<dbReference type="InterPro" id="IPR005532">
    <property type="entry name" value="SUMF_dom"/>
</dbReference>
<dbReference type="PANTHER" id="PTHR23150:SF19">
    <property type="entry name" value="FORMYLGLYCINE-GENERATING ENZYME"/>
    <property type="match status" value="1"/>
</dbReference>
<feature type="domain" description="Sulfatase-modifying factor enzyme-like" evidence="1">
    <location>
        <begin position="30"/>
        <end position="208"/>
    </location>
</feature>
<evidence type="ECO:0000313" key="2">
    <source>
        <dbReference type="EMBL" id="MDO7883325.1"/>
    </source>
</evidence>
<accession>A0ABT9BQR3</accession>
<sequence length="249" mass="27309">MTADPLDLVAIPAGEIVLNDARTGSRWIAELQPFEIARVEMTEGVFEGGREGMPAHGVSWFDAVEWLNRRSAAEGLDPAYHVDGRRVRWNTAADGYRLPTEAEWEFACRAGTVGPAYGALEEIAWTRLDDVVGPQPVGGKRPNAFGLHDMLGNVWEWCWDYADPARYADYRSMRGGGWADPSWSCRASVRRGSAPDARIEDVGFRVARGAVSGLDGGAQGWSPSADRERADIRGPLPVGWTPLRELLEG</sequence>
<comment type="caution">
    <text evidence="2">The sequence shown here is derived from an EMBL/GenBank/DDBJ whole genome shotgun (WGS) entry which is preliminary data.</text>
</comment>
<dbReference type="Proteomes" id="UP001241072">
    <property type="component" value="Unassembled WGS sequence"/>
</dbReference>
<organism evidence="2 3">
    <name type="scientific">Antiquaquibacter soli</name>
    <dbReference type="NCBI Taxonomy" id="3064523"/>
    <lineage>
        <taxon>Bacteria</taxon>
        <taxon>Bacillati</taxon>
        <taxon>Actinomycetota</taxon>
        <taxon>Actinomycetes</taxon>
        <taxon>Micrococcales</taxon>
        <taxon>Microbacteriaceae</taxon>
        <taxon>Antiquaquibacter</taxon>
    </lineage>
</organism>
<dbReference type="RefSeq" id="WP_305003755.1">
    <property type="nucleotide sequence ID" value="NZ_JAUQUB010000004.1"/>
</dbReference>
<dbReference type="InterPro" id="IPR042095">
    <property type="entry name" value="SUMF_sf"/>
</dbReference>
<evidence type="ECO:0000259" key="1">
    <source>
        <dbReference type="Pfam" id="PF03781"/>
    </source>
</evidence>
<protein>
    <submittedName>
        <fullName evidence="2">SUMF1/EgtB/PvdO family nonheme iron enzyme</fullName>
    </submittedName>
</protein>
<gene>
    <name evidence="2" type="ORF">Q5716_13910</name>
</gene>
<dbReference type="InterPro" id="IPR016187">
    <property type="entry name" value="CTDL_fold"/>
</dbReference>
<evidence type="ECO:0000313" key="3">
    <source>
        <dbReference type="Proteomes" id="UP001241072"/>
    </source>
</evidence>
<proteinExistence type="predicted"/>